<feature type="chain" id="PRO_5038372312" evidence="2">
    <location>
        <begin position="24"/>
        <end position="202"/>
    </location>
</feature>
<protein>
    <submittedName>
        <fullName evidence="4">Outer membrane beta-barrel protein</fullName>
    </submittedName>
</protein>
<dbReference type="Pfam" id="PF13505">
    <property type="entry name" value="OMP_b-brl"/>
    <property type="match status" value="1"/>
</dbReference>
<sequence length="202" mass="23016">MKIIRNIIIAAAAFVLTAAAADAQVGKRWYIDAGWQFNATVQNNFSESAQGLGAYLESGYYLLPRIAVGAFVSYNTNNQYFARETYYFDDGALNTDKFHSLYQVPFGATVRYRFTWSKFQPYVEAKVGANYADLNTYFASYAAYAKTWGFYASPEVGFTWHPFIRTNFGFQFALYYSYATNRSEYFNMNGINNCGFKLGLSF</sequence>
<feature type="signal peptide" evidence="2">
    <location>
        <begin position="1"/>
        <end position="23"/>
    </location>
</feature>
<proteinExistence type="predicted"/>
<dbReference type="EMBL" id="JADIMK010000030">
    <property type="protein sequence ID" value="MBO8455383.1"/>
    <property type="molecule type" value="Genomic_DNA"/>
</dbReference>
<dbReference type="Proteomes" id="UP000823617">
    <property type="component" value="Unassembled WGS sequence"/>
</dbReference>
<dbReference type="AlphaFoldDB" id="A0A9D9HKA0"/>
<comment type="caution">
    <text evidence="4">The sequence shown here is derived from an EMBL/GenBank/DDBJ whole genome shotgun (WGS) entry which is preliminary data.</text>
</comment>
<dbReference type="InterPro" id="IPR011250">
    <property type="entry name" value="OMP/PagP_B-barrel"/>
</dbReference>
<reference evidence="4" key="1">
    <citation type="submission" date="2020-10" db="EMBL/GenBank/DDBJ databases">
        <authorList>
            <person name="Gilroy R."/>
        </authorList>
    </citation>
    <scope>NUCLEOTIDE SEQUENCE</scope>
    <source>
        <strain evidence="4">B1-3475</strain>
    </source>
</reference>
<evidence type="ECO:0000313" key="4">
    <source>
        <dbReference type="EMBL" id="MBO8455383.1"/>
    </source>
</evidence>
<dbReference type="Gene3D" id="2.40.160.20">
    <property type="match status" value="1"/>
</dbReference>
<keyword evidence="1 2" id="KW-0732">Signal</keyword>
<feature type="domain" description="Outer membrane protein beta-barrel" evidence="3">
    <location>
        <begin position="9"/>
        <end position="201"/>
    </location>
</feature>
<evidence type="ECO:0000256" key="2">
    <source>
        <dbReference type="SAM" id="SignalP"/>
    </source>
</evidence>
<dbReference type="InterPro" id="IPR027385">
    <property type="entry name" value="Beta-barrel_OMP"/>
</dbReference>
<evidence type="ECO:0000256" key="1">
    <source>
        <dbReference type="ARBA" id="ARBA00022729"/>
    </source>
</evidence>
<dbReference type="SUPFAM" id="SSF56925">
    <property type="entry name" value="OMPA-like"/>
    <property type="match status" value="1"/>
</dbReference>
<evidence type="ECO:0000259" key="3">
    <source>
        <dbReference type="Pfam" id="PF13505"/>
    </source>
</evidence>
<organism evidence="4 5">
    <name type="scientific">Candidatus Cryptobacteroides intestinigallinarum</name>
    <dbReference type="NCBI Taxonomy" id="2840767"/>
    <lineage>
        <taxon>Bacteria</taxon>
        <taxon>Pseudomonadati</taxon>
        <taxon>Bacteroidota</taxon>
        <taxon>Bacteroidia</taxon>
        <taxon>Bacteroidales</taxon>
        <taxon>Candidatus Cryptobacteroides</taxon>
    </lineage>
</organism>
<name>A0A9D9HKA0_9BACT</name>
<accession>A0A9D9HKA0</accession>
<gene>
    <name evidence="4" type="ORF">IAC08_03125</name>
</gene>
<evidence type="ECO:0000313" key="5">
    <source>
        <dbReference type="Proteomes" id="UP000823617"/>
    </source>
</evidence>
<reference evidence="4" key="2">
    <citation type="journal article" date="2021" name="PeerJ">
        <title>Extensive microbial diversity within the chicken gut microbiome revealed by metagenomics and culture.</title>
        <authorList>
            <person name="Gilroy R."/>
            <person name="Ravi A."/>
            <person name="Getino M."/>
            <person name="Pursley I."/>
            <person name="Horton D.L."/>
            <person name="Alikhan N.F."/>
            <person name="Baker D."/>
            <person name="Gharbi K."/>
            <person name="Hall N."/>
            <person name="Watson M."/>
            <person name="Adriaenssens E.M."/>
            <person name="Foster-Nyarko E."/>
            <person name="Jarju S."/>
            <person name="Secka A."/>
            <person name="Antonio M."/>
            <person name="Oren A."/>
            <person name="Chaudhuri R.R."/>
            <person name="La Ragione R."/>
            <person name="Hildebrand F."/>
            <person name="Pallen M.J."/>
        </authorList>
    </citation>
    <scope>NUCLEOTIDE SEQUENCE</scope>
    <source>
        <strain evidence="4">B1-3475</strain>
    </source>
</reference>